<keyword evidence="5" id="KW-0324">Glycolysis</keyword>
<accession>A0A1F5VGF3</accession>
<dbReference type="Pfam" id="PF06560">
    <property type="entry name" value="GPI"/>
    <property type="match status" value="1"/>
</dbReference>
<evidence type="ECO:0000256" key="4">
    <source>
        <dbReference type="ARBA" id="ARBA00022432"/>
    </source>
</evidence>
<evidence type="ECO:0000313" key="8">
    <source>
        <dbReference type="EMBL" id="OGF62533.1"/>
    </source>
</evidence>
<dbReference type="InterPro" id="IPR010551">
    <property type="entry name" value="G6P_isomerase_prok"/>
</dbReference>
<evidence type="ECO:0000259" key="7">
    <source>
        <dbReference type="Pfam" id="PF06560"/>
    </source>
</evidence>
<dbReference type="Gene3D" id="2.60.120.10">
    <property type="entry name" value="Jelly Rolls"/>
    <property type="match status" value="1"/>
</dbReference>
<dbReference type="EC" id="5.3.1.9" evidence="3"/>
<dbReference type="GO" id="GO:0006096">
    <property type="term" value="P:glycolytic process"/>
    <property type="evidence" value="ECO:0007669"/>
    <property type="project" value="UniProtKB-UniPathway"/>
</dbReference>
<name>A0A1F5VGF3_9BACT</name>
<evidence type="ECO:0000256" key="6">
    <source>
        <dbReference type="ARBA" id="ARBA00029321"/>
    </source>
</evidence>
<feature type="domain" description="Glucose-6-phosphate isomerase prokaryote" evidence="7">
    <location>
        <begin position="18"/>
        <end position="180"/>
    </location>
</feature>
<protein>
    <recommendedName>
        <fullName evidence="3">glucose-6-phosphate isomerase</fullName>
        <ecNumber evidence="3">5.3.1.9</ecNumber>
    </recommendedName>
</protein>
<dbReference type="UniPathway" id="UPA00109">
    <property type="reaction ID" value="UER00181"/>
</dbReference>
<comment type="similarity">
    <text evidence="2">Belongs to the archaeal-type GPI family.</text>
</comment>
<dbReference type="STRING" id="1798325.A2834_03660"/>
<comment type="caution">
    <text evidence="8">The sequence shown here is derived from an EMBL/GenBank/DDBJ whole genome shotgun (WGS) entry which is preliminary data.</text>
</comment>
<gene>
    <name evidence="8" type="ORF">A2834_03660</name>
</gene>
<comment type="pathway">
    <text evidence="1">Carbohydrate degradation; glycolysis; D-glyceraldehyde 3-phosphate and glycerone phosphate from D-glucose: step 2/4.</text>
</comment>
<sequence>MSGKYFTNEMRKGDVSQRTVFDMKPVLYQPNEAKTNDVFYNVYRNLEIIGGKLRYDITEIPQRKIGVEFAKTFGHYHKGIYPELYEVLDGRAYFLLQRYGNSAHPAGGDPAEIKEAYIVEASAGAKAVMPPGFGHLSINIGNVELVLGNWIGLAEYDYETIKKLRGGCYYVLDRGKNMEFEQNPNYKSVPKLKKIKLRDLPEFGIKNDKEHPILDLKNEPQKLEWLVNPEKYLNLLTIEKLYKEI</sequence>
<dbReference type="EMBL" id="MFHD01000017">
    <property type="protein sequence ID" value="OGF62533.1"/>
    <property type="molecule type" value="Genomic_DNA"/>
</dbReference>
<evidence type="ECO:0000256" key="3">
    <source>
        <dbReference type="ARBA" id="ARBA00011952"/>
    </source>
</evidence>
<organism evidence="8 9">
    <name type="scientific">Candidatus Giovannonibacteria bacterium RIFCSPHIGHO2_01_FULL_45_23</name>
    <dbReference type="NCBI Taxonomy" id="1798325"/>
    <lineage>
        <taxon>Bacteria</taxon>
        <taxon>Candidatus Giovannoniibacteriota</taxon>
    </lineage>
</organism>
<dbReference type="GO" id="GO:0006094">
    <property type="term" value="P:gluconeogenesis"/>
    <property type="evidence" value="ECO:0007669"/>
    <property type="project" value="UniProtKB-KW"/>
</dbReference>
<dbReference type="CDD" id="cd02218">
    <property type="entry name" value="cupin_PGI"/>
    <property type="match status" value="1"/>
</dbReference>
<proteinExistence type="inferred from homology"/>
<dbReference type="SUPFAM" id="SSF51182">
    <property type="entry name" value="RmlC-like cupins"/>
    <property type="match status" value="1"/>
</dbReference>
<keyword evidence="4" id="KW-0312">Gluconeogenesis</keyword>
<dbReference type="GO" id="GO:0005737">
    <property type="term" value="C:cytoplasm"/>
    <property type="evidence" value="ECO:0007669"/>
    <property type="project" value="InterPro"/>
</dbReference>
<dbReference type="InterPro" id="IPR014710">
    <property type="entry name" value="RmlC-like_jellyroll"/>
</dbReference>
<evidence type="ECO:0000256" key="2">
    <source>
        <dbReference type="ARBA" id="ARBA00006542"/>
    </source>
</evidence>
<reference evidence="8 9" key="1">
    <citation type="journal article" date="2016" name="Nat. Commun.">
        <title>Thousands of microbial genomes shed light on interconnected biogeochemical processes in an aquifer system.</title>
        <authorList>
            <person name="Anantharaman K."/>
            <person name="Brown C.T."/>
            <person name="Hug L.A."/>
            <person name="Sharon I."/>
            <person name="Castelle C.J."/>
            <person name="Probst A.J."/>
            <person name="Thomas B.C."/>
            <person name="Singh A."/>
            <person name="Wilkins M.J."/>
            <person name="Karaoz U."/>
            <person name="Brodie E.L."/>
            <person name="Williams K.H."/>
            <person name="Hubbard S.S."/>
            <person name="Banfield J.F."/>
        </authorList>
    </citation>
    <scope>NUCLEOTIDE SEQUENCE [LARGE SCALE GENOMIC DNA]</scope>
</reference>
<evidence type="ECO:0000256" key="5">
    <source>
        <dbReference type="ARBA" id="ARBA00023152"/>
    </source>
</evidence>
<comment type="catalytic activity">
    <reaction evidence="6">
        <text>alpha-D-glucose 6-phosphate = beta-D-fructose 6-phosphate</text>
        <dbReference type="Rhea" id="RHEA:11816"/>
        <dbReference type="ChEBI" id="CHEBI:57634"/>
        <dbReference type="ChEBI" id="CHEBI:58225"/>
        <dbReference type="EC" id="5.3.1.9"/>
    </reaction>
</comment>
<dbReference type="GO" id="GO:0004347">
    <property type="term" value="F:glucose-6-phosphate isomerase activity"/>
    <property type="evidence" value="ECO:0007669"/>
    <property type="project" value="UniProtKB-EC"/>
</dbReference>
<dbReference type="Proteomes" id="UP000179251">
    <property type="component" value="Unassembled WGS sequence"/>
</dbReference>
<dbReference type="AlphaFoldDB" id="A0A1F5VGF3"/>
<dbReference type="InterPro" id="IPR011051">
    <property type="entry name" value="RmlC_Cupin_sf"/>
</dbReference>
<evidence type="ECO:0000256" key="1">
    <source>
        <dbReference type="ARBA" id="ARBA00004926"/>
    </source>
</evidence>
<evidence type="ECO:0000313" key="9">
    <source>
        <dbReference type="Proteomes" id="UP000179251"/>
    </source>
</evidence>